<keyword evidence="1" id="KW-0732">Signal</keyword>
<organism evidence="2 3">
    <name type="scientific">Candidatus Endonucleibacter bathymodioli</name>
    <dbReference type="NCBI Taxonomy" id="539814"/>
    <lineage>
        <taxon>Bacteria</taxon>
        <taxon>Pseudomonadati</taxon>
        <taxon>Pseudomonadota</taxon>
        <taxon>Gammaproteobacteria</taxon>
        <taxon>Oceanospirillales</taxon>
        <taxon>Endozoicomonadaceae</taxon>
        <taxon>Candidatus Endonucleibacter</taxon>
    </lineage>
</organism>
<evidence type="ECO:0000313" key="3">
    <source>
        <dbReference type="Proteomes" id="UP001178148"/>
    </source>
</evidence>
<evidence type="ECO:0000313" key="2">
    <source>
        <dbReference type="EMBL" id="MDP0587703.1"/>
    </source>
</evidence>
<name>A0AA90NSJ4_9GAMM</name>
<feature type="chain" id="PRO_5041684740" evidence="1">
    <location>
        <begin position="43"/>
        <end position="269"/>
    </location>
</feature>
<reference evidence="2 3" key="1">
    <citation type="journal article" date="2023" name="bioRxiv">
        <title>An intranuclear bacterial parasite of deep-sea mussels expresses apoptosis inhibitors acquired from its host.</title>
        <authorList>
            <person name="Gonzalez Porras M.A."/>
            <person name="Assie A."/>
            <person name="Tietjen M."/>
            <person name="Violette M."/>
            <person name="Kleiner M."/>
            <person name="Gruber-Vodicka H."/>
            <person name="Dubilier N."/>
            <person name="Leisch N."/>
        </authorList>
    </citation>
    <scope>NUCLEOTIDE SEQUENCE [LARGE SCALE GENOMIC DNA]</scope>
    <source>
        <strain evidence="2">IAP13</strain>
    </source>
</reference>
<gene>
    <name evidence="2" type="ORF">QS748_00195</name>
</gene>
<dbReference type="AlphaFoldDB" id="A0AA90NSJ4"/>
<accession>A0AA90NSJ4</accession>
<evidence type="ECO:0000256" key="1">
    <source>
        <dbReference type="SAM" id="SignalP"/>
    </source>
</evidence>
<protein>
    <submittedName>
        <fullName evidence="2">Uncharacterized protein</fullName>
    </submittedName>
</protein>
<proteinExistence type="predicted"/>
<sequence length="269" mass="30906">MLNKYQISNYYFLSYLSYLSYCKYLKNISALVALVCSFSVNASLNYTSPVDQLCEDGIGYLAKKSWLDRAAGALGSYFNSTNLAKGSEYDRNKNNSIRYLQYMIDENYLYRSLEEFKDKPVFEVLALVYVNILLVLDQLDQDMTKMEIEVPDWIVKFHPIIDKIDAKIGHLLSANRGERFSNIKMIDKITAEYELGTRAKQYLSVLQTLLQYQVNTNKSDPFIQSELNKYVTILMSAIGKNTGNCISMVLDKPRALLEELYASYSSRSK</sequence>
<dbReference type="EMBL" id="JASXSV010000001">
    <property type="protein sequence ID" value="MDP0587703.1"/>
    <property type="molecule type" value="Genomic_DNA"/>
</dbReference>
<dbReference type="Proteomes" id="UP001178148">
    <property type="component" value="Unassembled WGS sequence"/>
</dbReference>
<comment type="caution">
    <text evidence="2">The sequence shown here is derived from an EMBL/GenBank/DDBJ whole genome shotgun (WGS) entry which is preliminary data.</text>
</comment>
<keyword evidence="3" id="KW-1185">Reference proteome</keyword>
<feature type="signal peptide" evidence="1">
    <location>
        <begin position="1"/>
        <end position="42"/>
    </location>
</feature>